<dbReference type="PANTHER" id="PTHR43877">
    <property type="entry name" value="AMINOALKYLPHOSPHONATE N-ACETYLTRANSFERASE-RELATED-RELATED"/>
    <property type="match status" value="1"/>
</dbReference>
<feature type="domain" description="N-acetyltransferase" evidence="3">
    <location>
        <begin position="15"/>
        <end position="178"/>
    </location>
</feature>
<dbReference type="Pfam" id="PF00583">
    <property type="entry name" value="Acetyltransf_1"/>
    <property type="match status" value="1"/>
</dbReference>
<evidence type="ECO:0000313" key="5">
    <source>
        <dbReference type="Proteomes" id="UP000529946"/>
    </source>
</evidence>
<dbReference type="InterPro" id="IPR016181">
    <property type="entry name" value="Acyl_CoA_acyltransferase"/>
</dbReference>
<accession>A0A7W6NMT4</accession>
<name>A0A7W6NMT4_9CAUL</name>
<dbReference type="PROSITE" id="PS51186">
    <property type="entry name" value="GNAT"/>
    <property type="match status" value="1"/>
</dbReference>
<dbReference type="RefSeq" id="WP_246328715.1">
    <property type="nucleotide sequence ID" value="NZ_BAAAER010000002.1"/>
</dbReference>
<dbReference type="CDD" id="cd04301">
    <property type="entry name" value="NAT_SF"/>
    <property type="match status" value="1"/>
</dbReference>
<dbReference type="Gene3D" id="3.40.630.30">
    <property type="match status" value="1"/>
</dbReference>
<dbReference type="InterPro" id="IPR000182">
    <property type="entry name" value="GNAT_dom"/>
</dbReference>
<keyword evidence="5" id="KW-1185">Reference proteome</keyword>
<organism evidence="4 5">
    <name type="scientific">Brevundimonas lenta</name>
    <dbReference type="NCBI Taxonomy" id="424796"/>
    <lineage>
        <taxon>Bacteria</taxon>
        <taxon>Pseudomonadati</taxon>
        <taxon>Pseudomonadota</taxon>
        <taxon>Alphaproteobacteria</taxon>
        <taxon>Caulobacterales</taxon>
        <taxon>Caulobacteraceae</taxon>
        <taxon>Brevundimonas</taxon>
    </lineage>
</organism>
<dbReference type="GO" id="GO:0016747">
    <property type="term" value="F:acyltransferase activity, transferring groups other than amino-acyl groups"/>
    <property type="evidence" value="ECO:0007669"/>
    <property type="project" value="InterPro"/>
</dbReference>
<comment type="caution">
    <text evidence="4">The sequence shown here is derived from an EMBL/GenBank/DDBJ whole genome shotgun (WGS) entry which is preliminary data.</text>
</comment>
<protein>
    <submittedName>
        <fullName evidence="4">GNAT superfamily N-acetyltransferase</fullName>
    </submittedName>
</protein>
<dbReference type="SUPFAM" id="SSF55729">
    <property type="entry name" value="Acyl-CoA N-acyltransferases (Nat)"/>
    <property type="match status" value="1"/>
</dbReference>
<dbReference type="InterPro" id="IPR050832">
    <property type="entry name" value="Bact_Acetyltransf"/>
</dbReference>
<proteinExistence type="predicted"/>
<gene>
    <name evidence="4" type="ORF">GGR12_000529</name>
</gene>
<dbReference type="EMBL" id="JACIDM010000001">
    <property type="protein sequence ID" value="MBB4081690.1"/>
    <property type="molecule type" value="Genomic_DNA"/>
</dbReference>
<keyword evidence="1 4" id="KW-0808">Transferase</keyword>
<evidence type="ECO:0000256" key="2">
    <source>
        <dbReference type="ARBA" id="ARBA00023315"/>
    </source>
</evidence>
<evidence type="ECO:0000256" key="1">
    <source>
        <dbReference type="ARBA" id="ARBA00022679"/>
    </source>
</evidence>
<evidence type="ECO:0000313" key="4">
    <source>
        <dbReference type="EMBL" id="MBB4081690.1"/>
    </source>
</evidence>
<sequence>MALPEGRTERPLPDLTWRAMTPADLDAVADIAVIGFPEHFEGRDCFENRLALNAPGCFVLAGADDRPLGYLVAYPWSAGSAPALNTLIEAIPDDAAVMYLHDLAIHPDARGSGASKPIVEALADQARAAGWPALALVAVNDAVRFWEGHGFTVSDAPGMSAKLASYGPDARYMIRPLA</sequence>
<keyword evidence="2" id="KW-0012">Acyltransferase</keyword>
<dbReference type="Proteomes" id="UP000529946">
    <property type="component" value="Unassembled WGS sequence"/>
</dbReference>
<dbReference type="AlphaFoldDB" id="A0A7W6NMT4"/>
<reference evidence="4 5" key="1">
    <citation type="submission" date="2020-08" db="EMBL/GenBank/DDBJ databases">
        <title>Genomic Encyclopedia of Type Strains, Phase IV (KMG-IV): sequencing the most valuable type-strain genomes for metagenomic binning, comparative biology and taxonomic classification.</title>
        <authorList>
            <person name="Goeker M."/>
        </authorList>
    </citation>
    <scope>NUCLEOTIDE SEQUENCE [LARGE SCALE GENOMIC DNA]</scope>
    <source>
        <strain evidence="4 5">DSM 23960</strain>
    </source>
</reference>
<evidence type="ECO:0000259" key="3">
    <source>
        <dbReference type="PROSITE" id="PS51186"/>
    </source>
</evidence>